<dbReference type="InterPro" id="IPR036390">
    <property type="entry name" value="WH_DNA-bd_sf"/>
</dbReference>
<protein>
    <submittedName>
        <fullName evidence="2">ROK family protein</fullName>
    </submittedName>
</protein>
<comment type="similarity">
    <text evidence="1">Belongs to the ROK (NagC/XylR) family.</text>
</comment>
<name>A0ABX5SX18_9MICO</name>
<proteinExistence type="inferred from homology"/>
<dbReference type="PANTHER" id="PTHR18964">
    <property type="entry name" value="ROK (REPRESSOR, ORF, KINASE) FAMILY"/>
    <property type="match status" value="1"/>
</dbReference>
<dbReference type="InterPro" id="IPR043129">
    <property type="entry name" value="ATPase_NBD"/>
</dbReference>
<accession>A0ABX5SX18</accession>
<evidence type="ECO:0000256" key="1">
    <source>
        <dbReference type="ARBA" id="ARBA00006479"/>
    </source>
</evidence>
<dbReference type="Gene3D" id="1.10.10.10">
    <property type="entry name" value="Winged helix-like DNA-binding domain superfamily/Winged helix DNA-binding domain"/>
    <property type="match status" value="1"/>
</dbReference>
<dbReference type="EMBL" id="CP038266">
    <property type="protein sequence ID" value="QBR90736.1"/>
    <property type="molecule type" value="Genomic_DNA"/>
</dbReference>
<dbReference type="InterPro" id="IPR036388">
    <property type="entry name" value="WH-like_DNA-bd_sf"/>
</dbReference>
<dbReference type="InterPro" id="IPR049874">
    <property type="entry name" value="ROK_cs"/>
</dbReference>
<dbReference type="Proteomes" id="UP000295748">
    <property type="component" value="Chromosome"/>
</dbReference>
<dbReference type="Gene3D" id="3.30.420.40">
    <property type="match status" value="2"/>
</dbReference>
<dbReference type="InterPro" id="IPR000600">
    <property type="entry name" value="ROK"/>
</dbReference>
<dbReference type="Pfam" id="PF00480">
    <property type="entry name" value="ROK"/>
    <property type="match status" value="1"/>
</dbReference>
<dbReference type="SUPFAM" id="SSF53067">
    <property type="entry name" value="Actin-like ATPase domain"/>
    <property type="match status" value="1"/>
</dbReference>
<organism evidence="2 3">
    <name type="scientific">Microbacterium wangchenii</name>
    <dbReference type="NCBI Taxonomy" id="2541726"/>
    <lineage>
        <taxon>Bacteria</taxon>
        <taxon>Bacillati</taxon>
        <taxon>Actinomycetota</taxon>
        <taxon>Actinomycetes</taxon>
        <taxon>Micrococcales</taxon>
        <taxon>Microbacteriaceae</taxon>
        <taxon>Microbacterium</taxon>
    </lineage>
</organism>
<gene>
    <name evidence="2" type="ORF">E4K62_12580</name>
</gene>
<dbReference type="InterPro" id="IPR019885">
    <property type="entry name" value="Tscrpt_reg_HTH_AsnC-type_CS"/>
</dbReference>
<dbReference type="PANTHER" id="PTHR18964:SF173">
    <property type="entry name" value="GLUCOKINASE"/>
    <property type="match status" value="1"/>
</dbReference>
<reference evidence="2 3" key="1">
    <citation type="submission" date="2019-03" db="EMBL/GenBank/DDBJ databases">
        <authorList>
            <person name="Dong K."/>
        </authorList>
    </citation>
    <scope>NUCLEOTIDE SEQUENCE [LARGE SCALE GENOMIC DNA]</scope>
    <source>
        <strain evidence="3">dk512</strain>
    </source>
</reference>
<sequence>MLEALLDGLPRTRAEIGALTGLSRSTVAARVDALVAAGLVVAAAPAGSSGGRPATRVAFNPRARVVLGIDLGATHATVAVCDLAEEILAARTVPLEIAGGPAAVLGTVVDMAVALLAELSLTVSDVAAVGVGLPGPVDHALGRPQHPPIMPGWHDVDVPALIAERIPAVVLVDNDVNVLALGEHAASWPDVDDLVYVKISTGVGAGIIAGGLLQHGARGSAGDLGHVIVPWSPGDVRPAGERRELEDVASGAALAAALREAGTPARSARDVVALVLAGDRAAIDAVRQAGRELGTVLATVVTLLGPSVIVIGGTIARAGEHLVAGVREVVYGSSTPLASRNLQIVPARADENAGARGAAILASRAVLAPDSIHRLIHPTVPRGESA</sequence>
<evidence type="ECO:0000313" key="2">
    <source>
        <dbReference type="EMBL" id="QBR90736.1"/>
    </source>
</evidence>
<dbReference type="PROSITE" id="PS01125">
    <property type="entry name" value="ROK"/>
    <property type="match status" value="1"/>
</dbReference>
<dbReference type="SUPFAM" id="SSF46785">
    <property type="entry name" value="Winged helix' DNA-binding domain"/>
    <property type="match status" value="1"/>
</dbReference>
<evidence type="ECO:0000313" key="3">
    <source>
        <dbReference type="Proteomes" id="UP000295748"/>
    </source>
</evidence>
<keyword evidence="3" id="KW-1185">Reference proteome</keyword>
<dbReference type="PROSITE" id="PS00519">
    <property type="entry name" value="HTH_ASNC_1"/>
    <property type="match status" value="1"/>
</dbReference>